<dbReference type="EMBL" id="RIBY02000302">
    <property type="protein sequence ID" value="KAH9844553.1"/>
    <property type="molecule type" value="Genomic_DNA"/>
</dbReference>
<sequence length="457" mass="49660">MASRGQQSYIDYATFSSHEFSPTSYANSLVLQTNNPTDTPLDLSTPLSRVLFDVQEVDTHIDSLTSQNALPIVENLRQRSDASAHILEEVESQVAGLQESYHRLEREVTERYEAAEQVRLAAERMVATLRLGRSVQRAVQLGRQLESQVEGLRSVRGLEYRSMTSAANTLLSVRQLFGASGKGEEGEGLARVSVVNTLRTDIIGPSERTLLGRAQAVVREFSMSSLLASGASGQQEKTYAQTEDTKNRATAALQTLYLLSTTKAGATLETFEPALLIQALQSYLQTALTSSVAALSRALATLPSLDRALLEISARCQNIVALEALLEAIKPPVHPLLSDDPSTTVDGSDGNVHNFLTPLLRHLDTTSLPSYFWRTMSAQLPAKVSEIISRGGVSARTLRTNRDRVRDAIRQCVDRGSRLPAATAGRKEGGKVGNWEREAAVMVGAVLGPIDRGGGRY</sequence>
<evidence type="ECO:0000256" key="2">
    <source>
        <dbReference type="ARBA" id="ARBA00020974"/>
    </source>
</evidence>
<dbReference type="AlphaFoldDB" id="A0A9W7SZZ4"/>
<keyword evidence="8" id="KW-1185">Reference proteome</keyword>
<reference evidence="7 8" key="1">
    <citation type="journal article" date="2018" name="IMA Fungus">
        <title>IMA Genome-F 10: Nine draft genome sequences of Claviceps purpurea s.lat., including C. arundinis, C. humidiphila, and C. cf. spartinae, pseudomolecules for the pitch canker pathogen Fusarium circinatum, draft genome of Davidsoniella eucalypti, Grosmannia galeiformis, Quambalaria eucalypti, and Teratosphaeria destructans.</title>
        <authorList>
            <person name="Wingfield B.D."/>
            <person name="Liu M."/>
            <person name="Nguyen H.D."/>
            <person name="Lane F.A."/>
            <person name="Morgan S.W."/>
            <person name="De Vos L."/>
            <person name="Wilken P.M."/>
            <person name="Duong T.A."/>
            <person name="Aylward J."/>
            <person name="Coetzee M.P."/>
            <person name="Dadej K."/>
            <person name="De Beer Z.W."/>
            <person name="Findlay W."/>
            <person name="Havenga M."/>
            <person name="Kolarik M."/>
            <person name="Menzies J.G."/>
            <person name="Naidoo K."/>
            <person name="Pochopski O."/>
            <person name="Shoukouhi P."/>
            <person name="Santana Q.C."/>
            <person name="Seifert K.A."/>
            <person name="Soal N."/>
            <person name="Steenkamp E.T."/>
            <person name="Tatham C.T."/>
            <person name="van der Nest M.A."/>
            <person name="Wingfield M.J."/>
        </authorList>
    </citation>
    <scope>NUCLEOTIDE SEQUENCE [LARGE SCALE GENOMIC DNA]</scope>
    <source>
        <strain evidence="7">CMW44962</strain>
    </source>
</reference>
<protein>
    <recommendedName>
        <fullName evidence="2">Conserved oligomeric Golgi complex subunit 5</fullName>
    </recommendedName>
</protein>
<evidence type="ECO:0000256" key="4">
    <source>
        <dbReference type="ARBA" id="ARBA00023136"/>
    </source>
</evidence>
<dbReference type="GO" id="GO:0000139">
    <property type="term" value="C:Golgi membrane"/>
    <property type="evidence" value="ECO:0007669"/>
    <property type="project" value="UniProtKB-SubCell"/>
</dbReference>
<evidence type="ECO:0000259" key="6">
    <source>
        <dbReference type="Pfam" id="PF20649"/>
    </source>
</evidence>
<reference evidence="7 8" key="2">
    <citation type="journal article" date="2021" name="Curr. Genet.">
        <title>Genetic response to nitrogen starvation in the aggressive Eucalyptus foliar pathogen Teratosphaeria destructans.</title>
        <authorList>
            <person name="Havenga M."/>
            <person name="Wingfield B.D."/>
            <person name="Wingfield M.J."/>
            <person name="Dreyer L.L."/>
            <person name="Roets F."/>
            <person name="Aylward J."/>
        </authorList>
    </citation>
    <scope>NUCLEOTIDE SEQUENCE [LARGE SCALE GENOMIC DNA]</scope>
    <source>
        <strain evidence="7">CMW44962</strain>
    </source>
</reference>
<dbReference type="InterPro" id="IPR049176">
    <property type="entry name" value="COG5_N"/>
</dbReference>
<dbReference type="PANTHER" id="PTHR13228">
    <property type="entry name" value="CONSERVED OLIGOMERIC GOLGI COMPLEX COMPONENT 5"/>
    <property type="match status" value="1"/>
</dbReference>
<dbReference type="InterPro" id="IPR048485">
    <property type="entry name" value="COG5_helical"/>
</dbReference>
<dbReference type="OrthoDB" id="18786at2759"/>
<keyword evidence="4" id="KW-0472">Membrane</keyword>
<evidence type="ECO:0000313" key="7">
    <source>
        <dbReference type="EMBL" id="KAH9844553.1"/>
    </source>
</evidence>
<gene>
    <name evidence="7" type="ORF">Tdes44962_MAKER07311</name>
</gene>
<dbReference type="GO" id="GO:0017119">
    <property type="term" value="C:Golgi transport complex"/>
    <property type="evidence" value="ECO:0007669"/>
    <property type="project" value="InterPro"/>
</dbReference>
<dbReference type="InterPro" id="IPR019465">
    <property type="entry name" value="Cog5"/>
</dbReference>
<organism evidence="7 8">
    <name type="scientific">Teratosphaeria destructans</name>
    <dbReference type="NCBI Taxonomy" id="418781"/>
    <lineage>
        <taxon>Eukaryota</taxon>
        <taxon>Fungi</taxon>
        <taxon>Dikarya</taxon>
        <taxon>Ascomycota</taxon>
        <taxon>Pezizomycotina</taxon>
        <taxon>Dothideomycetes</taxon>
        <taxon>Dothideomycetidae</taxon>
        <taxon>Mycosphaerellales</taxon>
        <taxon>Teratosphaeriaceae</taxon>
        <taxon>Teratosphaeria</taxon>
    </lineage>
</organism>
<feature type="domain" description="Conserved oligomeric Golgi complex subunit 5 helical" evidence="6">
    <location>
        <begin position="222"/>
        <end position="412"/>
    </location>
</feature>
<dbReference type="Pfam" id="PF10392">
    <property type="entry name" value="COG5_N"/>
    <property type="match status" value="1"/>
</dbReference>
<accession>A0A9W7SZZ4</accession>
<comment type="caution">
    <text evidence="7">The sequence shown here is derived from an EMBL/GenBank/DDBJ whole genome shotgun (WGS) entry which is preliminary data.</text>
</comment>
<dbReference type="PANTHER" id="PTHR13228:SF3">
    <property type="entry name" value="CONSERVED OLIGOMERIC GOLGI COMPLEX SUBUNIT 5"/>
    <property type="match status" value="1"/>
</dbReference>
<evidence type="ECO:0000313" key="8">
    <source>
        <dbReference type="Proteomes" id="UP001138500"/>
    </source>
</evidence>
<dbReference type="Proteomes" id="UP001138500">
    <property type="component" value="Unassembled WGS sequence"/>
</dbReference>
<dbReference type="GO" id="GO:0006891">
    <property type="term" value="P:intra-Golgi vesicle-mediated transport"/>
    <property type="evidence" value="ECO:0007669"/>
    <property type="project" value="InterPro"/>
</dbReference>
<name>A0A9W7SZZ4_9PEZI</name>
<dbReference type="Pfam" id="PF20649">
    <property type="entry name" value="COG5_C"/>
    <property type="match status" value="1"/>
</dbReference>
<evidence type="ECO:0000256" key="1">
    <source>
        <dbReference type="ARBA" id="ARBA00004395"/>
    </source>
</evidence>
<comment type="subcellular location">
    <subcellularLocation>
        <location evidence="1">Golgi apparatus membrane</location>
        <topology evidence="1">Peripheral membrane protein</topology>
    </subcellularLocation>
</comment>
<feature type="domain" description="Conserved oligomeric Golgi complex subunit 5 N-terminal" evidence="5">
    <location>
        <begin position="15"/>
        <end position="145"/>
    </location>
</feature>
<evidence type="ECO:0000256" key="3">
    <source>
        <dbReference type="ARBA" id="ARBA00023034"/>
    </source>
</evidence>
<evidence type="ECO:0000259" key="5">
    <source>
        <dbReference type="Pfam" id="PF10392"/>
    </source>
</evidence>
<proteinExistence type="predicted"/>
<keyword evidence="3" id="KW-0333">Golgi apparatus</keyword>